<keyword evidence="2 4" id="KW-0472">Membrane</keyword>
<evidence type="ECO:0000256" key="3">
    <source>
        <dbReference type="SAM" id="MobiDB-lite"/>
    </source>
</evidence>
<dbReference type="Proteomes" id="UP000093925">
    <property type="component" value="Unassembled WGS sequence"/>
</dbReference>
<accession>A0A1A3KUC0</accession>
<keyword evidence="4" id="KW-1133">Transmembrane helix</keyword>
<feature type="region of interest" description="Disordered" evidence="3">
    <location>
        <begin position="1"/>
        <end position="20"/>
    </location>
</feature>
<evidence type="ECO:0000313" key="6">
    <source>
        <dbReference type="Proteomes" id="UP000093925"/>
    </source>
</evidence>
<dbReference type="RefSeq" id="WP_065139277.1">
    <property type="nucleotide sequence ID" value="NZ_LZLM01000045.1"/>
</dbReference>
<evidence type="ECO:0008006" key="7">
    <source>
        <dbReference type="Google" id="ProtNLM"/>
    </source>
</evidence>
<comment type="caution">
    <text evidence="5">The sequence shown here is derived from an EMBL/GenBank/DDBJ whole genome shotgun (WGS) entry which is preliminary data.</text>
</comment>
<sequence>MSREDAPQTAAEFRSLADQAEAEATEAEALATAARARARAIRMRHRAATVVAETKAAEPVIHHPVTAEPKAYSESADVDTVEPEVVNADASEMGDIDTEWPTAEPGGSAPGLLSRRGLGLVAAALAVIVILAALGAGVEMIVLHKNAVRERQRVAEYAAAARQGVVTLTSLDYQHANEDVQQILEVSTGTFKDDFSKTAEDFTTTVRESKVVLQGTVQAAAVELDSVTDKSAVVLVASSSEVTNADGAKQDPRKYRLIVTVTREGGQFKMSKVEFIP</sequence>
<comment type="subcellular location">
    <subcellularLocation>
        <location evidence="1">Membrane</location>
    </subcellularLocation>
</comment>
<reference evidence="5 6" key="1">
    <citation type="submission" date="2016-06" db="EMBL/GenBank/DDBJ databases">
        <authorList>
            <person name="Kjaerup R.B."/>
            <person name="Dalgaard T.S."/>
            <person name="Juul-Madsen H.R."/>
        </authorList>
    </citation>
    <scope>NUCLEOTIDE SEQUENCE [LARGE SCALE GENOMIC DNA]</scope>
    <source>
        <strain evidence="5 6">1276495.2</strain>
    </source>
</reference>
<protein>
    <recommendedName>
        <fullName evidence="7">Mce protein</fullName>
    </recommendedName>
</protein>
<dbReference type="PANTHER" id="PTHR37042:SF4">
    <property type="entry name" value="OUTER MEMBRANE PROTEIN RV1973"/>
    <property type="match status" value="1"/>
</dbReference>
<dbReference type="EMBL" id="LZLM01000045">
    <property type="protein sequence ID" value="OBJ87531.1"/>
    <property type="molecule type" value="Genomic_DNA"/>
</dbReference>
<dbReference type="GO" id="GO:0016020">
    <property type="term" value="C:membrane"/>
    <property type="evidence" value="ECO:0007669"/>
    <property type="project" value="UniProtKB-SubCell"/>
</dbReference>
<proteinExistence type="predicted"/>
<gene>
    <name evidence="5" type="ORF">A5640_07275</name>
</gene>
<dbReference type="PANTHER" id="PTHR37042">
    <property type="entry name" value="OUTER MEMBRANE PROTEIN RV1973"/>
    <property type="match status" value="1"/>
</dbReference>
<name>A0A1A3KUC0_MYCAS</name>
<evidence type="ECO:0000256" key="2">
    <source>
        <dbReference type="ARBA" id="ARBA00023136"/>
    </source>
</evidence>
<feature type="transmembrane region" description="Helical" evidence="4">
    <location>
        <begin position="118"/>
        <end position="143"/>
    </location>
</feature>
<evidence type="ECO:0000256" key="4">
    <source>
        <dbReference type="SAM" id="Phobius"/>
    </source>
</evidence>
<evidence type="ECO:0000256" key="1">
    <source>
        <dbReference type="ARBA" id="ARBA00004370"/>
    </source>
</evidence>
<organism evidence="5 6">
    <name type="scientific">Mycobacterium asiaticum</name>
    <dbReference type="NCBI Taxonomy" id="1790"/>
    <lineage>
        <taxon>Bacteria</taxon>
        <taxon>Bacillati</taxon>
        <taxon>Actinomycetota</taxon>
        <taxon>Actinomycetes</taxon>
        <taxon>Mycobacteriales</taxon>
        <taxon>Mycobacteriaceae</taxon>
        <taxon>Mycobacterium</taxon>
    </lineage>
</organism>
<dbReference type="AlphaFoldDB" id="A0A1A3KUC0"/>
<keyword evidence="4" id="KW-0812">Transmembrane</keyword>
<evidence type="ECO:0000313" key="5">
    <source>
        <dbReference type="EMBL" id="OBJ87531.1"/>
    </source>
</evidence>